<gene>
    <name evidence="1" type="primary">sirA</name>
    <name evidence="1" type="ORF">IAD49_03230</name>
</gene>
<dbReference type="Gene3D" id="3.30.310.250">
    <property type="entry name" value="Sporulation inhibitor of replication protein SirA"/>
    <property type="match status" value="1"/>
</dbReference>
<accession>A0A9D1HWL2</accession>
<proteinExistence type="predicted"/>
<dbReference type="EMBL" id="DVML01000020">
    <property type="protein sequence ID" value="HIU22575.1"/>
    <property type="molecule type" value="Genomic_DNA"/>
</dbReference>
<organism evidence="1 2">
    <name type="scientific">Candidatus Fimihabitans intestinipullorum</name>
    <dbReference type="NCBI Taxonomy" id="2840820"/>
    <lineage>
        <taxon>Bacteria</taxon>
        <taxon>Bacillati</taxon>
        <taxon>Mycoplasmatota</taxon>
        <taxon>Mycoplasmatota incertae sedis</taxon>
        <taxon>Candidatus Fimihabitans</taxon>
    </lineage>
</organism>
<protein>
    <submittedName>
        <fullName evidence="1">Sporulation inhibitor of replication protein SirA</fullName>
    </submittedName>
</protein>
<name>A0A9D1HWL2_9BACT</name>
<dbReference type="Proteomes" id="UP000824087">
    <property type="component" value="Unassembled WGS sequence"/>
</dbReference>
<reference evidence="1" key="2">
    <citation type="journal article" date="2021" name="PeerJ">
        <title>Extensive microbial diversity within the chicken gut microbiome revealed by metagenomics and culture.</title>
        <authorList>
            <person name="Gilroy R."/>
            <person name="Ravi A."/>
            <person name="Getino M."/>
            <person name="Pursley I."/>
            <person name="Horton D.L."/>
            <person name="Alikhan N.F."/>
            <person name="Baker D."/>
            <person name="Gharbi K."/>
            <person name="Hall N."/>
            <person name="Watson M."/>
            <person name="Adriaenssens E.M."/>
            <person name="Foster-Nyarko E."/>
            <person name="Jarju S."/>
            <person name="Secka A."/>
            <person name="Antonio M."/>
            <person name="Oren A."/>
            <person name="Chaudhuri R.R."/>
            <person name="La Ragione R."/>
            <person name="Hildebrand F."/>
            <person name="Pallen M.J."/>
        </authorList>
    </citation>
    <scope>NUCLEOTIDE SEQUENCE</scope>
    <source>
        <strain evidence="1">CHK197-8231</strain>
    </source>
</reference>
<evidence type="ECO:0000313" key="2">
    <source>
        <dbReference type="Proteomes" id="UP000824087"/>
    </source>
</evidence>
<dbReference type="AlphaFoldDB" id="A0A9D1HWL2"/>
<comment type="caution">
    <text evidence="1">The sequence shown here is derived from an EMBL/GenBank/DDBJ whole genome shotgun (WGS) entry which is preliminary data.</text>
</comment>
<reference evidence="1" key="1">
    <citation type="submission" date="2020-10" db="EMBL/GenBank/DDBJ databases">
        <authorList>
            <person name="Gilroy R."/>
        </authorList>
    </citation>
    <scope>NUCLEOTIDE SEQUENCE</scope>
    <source>
        <strain evidence="1">CHK197-8231</strain>
    </source>
</reference>
<sequence length="148" mass="18115">MRTYYIFHIKRECTTYYKEKPKDLYQLLHHLFLMPKHYGRYGISFYDQVCNHFDQEILNFYLSGKFQLQPQNGVFHFPEGNLVQIQSSCCIVRTNSNFPAIFRTFYYYSRDLFVCDFYNQDYFWLSKHYHEIRKTSYNKIGVEKIGNI</sequence>
<evidence type="ECO:0000313" key="1">
    <source>
        <dbReference type="EMBL" id="HIU22575.1"/>
    </source>
</evidence>
<dbReference type="InterPro" id="IPR038449">
    <property type="entry name" value="SirA_sf"/>
</dbReference>